<dbReference type="Gene3D" id="1.10.10.410">
    <property type="match status" value="1"/>
</dbReference>
<evidence type="ECO:0000313" key="1">
    <source>
        <dbReference type="EMBL" id="TQL52299.1"/>
    </source>
</evidence>
<dbReference type="Pfam" id="PF09424">
    <property type="entry name" value="YqeY"/>
    <property type="match status" value="1"/>
</dbReference>
<dbReference type="InterPro" id="IPR019004">
    <property type="entry name" value="YqeY/Aim41"/>
</dbReference>
<dbReference type="InterPro" id="IPR023168">
    <property type="entry name" value="GatB_Yqey_C_2"/>
</dbReference>
<dbReference type="EMBL" id="VFOP01000001">
    <property type="protein sequence ID" value="TQL52299.1"/>
    <property type="molecule type" value="Genomic_DNA"/>
</dbReference>
<organism evidence="1 2">
    <name type="scientific">Ornithinicoccus hortensis</name>
    <dbReference type="NCBI Taxonomy" id="82346"/>
    <lineage>
        <taxon>Bacteria</taxon>
        <taxon>Bacillati</taxon>
        <taxon>Actinomycetota</taxon>
        <taxon>Actinomycetes</taxon>
        <taxon>Micrococcales</taxon>
        <taxon>Intrasporangiaceae</taxon>
        <taxon>Ornithinicoccus</taxon>
    </lineage>
</organism>
<dbReference type="Gene3D" id="1.10.1510.10">
    <property type="entry name" value="Uncharacterised protein YqeY/AIM41 PF09424, N-terminal domain"/>
    <property type="match status" value="1"/>
</dbReference>
<comment type="caution">
    <text evidence="1">The sequence shown here is derived from an EMBL/GenBank/DDBJ whole genome shotgun (WGS) entry which is preliminary data.</text>
</comment>
<sequence length="154" mass="16273">MTAPTTGLKATLQHDLQESIRAQDKVRSATLRMVLTAVSNAEVSGTQARTLSDDEVLAVLTKEGKKRRESAAAFADAGREELAAQENAELAILEAYLPAQLEDAELDRMATEAVAEVGATGMAQMGQVMKVLQPRVAGQAEGGRVAAAVKRALQ</sequence>
<dbReference type="PANTHER" id="PTHR28055">
    <property type="entry name" value="ALTERED INHERITANCE OF MITOCHONDRIA PROTEIN 41, MITOCHONDRIAL"/>
    <property type="match status" value="1"/>
</dbReference>
<keyword evidence="2" id="KW-1185">Reference proteome</keyword>
<evidence type="ECO:0008006" key="3">
    <source>
        <dbReference type="Google" id="ProtNLM"/>
    </source>
</evidence>
<dbReference type="GO" id="GO:0016884">
    <property type="term" value="F:carbon-nitrogen ligase activity, with glutamine as amido-N-donor"/>
    <property type="evidence" value="ECO:0007669"/>
    <property type="project" value="InterPro"/>
</dbReference>
<protein>
    <recommendedName>
        <fullName evidence="3">Glutamyl-tRNA amidotransferase</fullName>
    </recommendedName>
</protein>
<dbReference type="OrthoDB" id="5244551at2"/>
<reference evidence="1 2" key="1">
    <citation type="submission" date="2019-06" db="EMBL/GenBank/DDBJ databases">
        <title>Sequencing the genomes of 1000 actinobacteria strains.</title>
        <authorList>
            <person name="Klenk H.-P."/>
        </authorList>
    </citation>
    <scope>NUCLEOTIDE SEQUENCE [LARGE SCALE GENOMIC DNA]</scope>
    <source>
        <strain evidence="1 2">DSM 12335</strain>
    </source>
</reference>
<dbReference type="SUPFAM" id="SSF89095">
    <property type="entry name" value="GatB/YqeY motif"/>
    <property type="match status" value="1"/>
</dbReference>
<name>A0A542YW25_9MICO</name>
<gene>
    <name evidence="1" type="ORF">FB467_3479</name>
</gene>
<proteinExistence type="predicted"/>
<dbReference type="AlphaFoldDB" id="A0A542YW25"/>
<dbReference type="InterPro" id="IPR003789">
    <property type="entry name" value="Asn/Gln_tRNA_amidoTrase-B-like"/>
</dbReference>
<dbReference type="Proteomes" id="UP000319516">
    <property type="component" value="Unassembled WGS sequence"/>
</dbReference>
<evidence type="ECO:0000313" key="2">
    <source>
        <dbReference type="Proteomes" id="UP000319516"/>
    </source>
</evidence>
<dbReference type="InterPro" id="IPR042184">
    <property type="entry name" value="YqeY/Aim41_N"/>
</dbReference>
<dbReference type="RefSeq" id="WP_141786187.1">
    <property type="nucleotide sequence ID" value="NZ_BAAAIK010000001.1"/>
</dbReference>
<accession>A0A542YW25</accession>
<dbReference type="PANTHER" id="PTHR28055:SF1">
    <property type="entry name" value="ALTERED INHERITANCE OF MITOCHONDRIA PROTEIN 41, MITOCHONDRIAL"/>
    <property type="match status" value="1"/>
</dbReference>